<dbReference type="Proteomes" id="UP000249377">
    <property type="component" value="Unassembled WGS sequence"/>
</dbReference>
<evidence type="ECO:0000259" key="1">
    <source>
        <dbReference type="Pfam" id="PF12706"/>
    </source>
</evidence>
<organism evidence="2 3">
    <name type="scientific">Hydrogeniiclostridium mannosilyticum</name>
    <dbReference type="NCBI Taxonomy" id="2764322"/>
    <lineage>
        <taxon>Bacteria</taxon>
        <taxon>Bacillati</taxon>
        <taxon>Bacillota</taxon>
        <taxon>Clostridia</taxon>
        <taxon>Eubacteriales</taxon>
        <taxon>Acutalibacteraceae</taxon>
        <taxon>Hydrogeniiclostridium</taxon>
    </lineage>
</organism>
<protein>
    <recommendedName>
        <fullName evidence="1">Metallo-beta-lactamase domain-containing protein</fullName>
    </recommendedName>
</protein>
<keyword evidence="3" id="KW-1185">Reference proteome</keyword>
<dbReference type="InterPro" id="IPR036866">
    <property type="entry name" value="RibonucZ/Hydroxyglut_hydro"/>
</dbReference>
<proteinExistence type="predicted"/>
<dbReference type="Gene3D" id="3.60.15.10">
    <property type="entry name" value="Ribonuclease Z/Hydroxyacylglutathione hydrolase-like"/>
    <property type="match status" value="1"/>
</dbReference>
<dbReference type="Pfam" id="PF12706">
    <property type="entry name" value="Lactamase_B_2"/>
    <property type="match status" value="1"/>
</dbReference>
<dbReference type="AlphaFoldDB" id="A0A328UHP7"/>
<evidence type="ECO:0000313" key="2">
    <source>
        <dbReference type="EMBL" id="RAQ30302.1"/>
    </source>
</evidence>
<dbReference type="PANTHER" id="PTHR42663:SF6">
    <property type="entry name" value="HYDROLASE C777.06C-RELATED"/>
    <property type="match status" value="1"/>
</dbReference>
<dbReference type="RefSeq" id="WP_112331499.1">
    <property type="nucleotide sequence ID" value="NZ_JADPHD010000001.1"/>
</dbReference>
<dbReference type="PANTHER" id="PTHR42663">
    <property type="entry name" value="HYDROLASE C777.06C-RELATED-RELATED"/>
    <property type="match status" value="1"/>
</dbReference>
<gene>
    <name evidence="2" type="ORF">DPQ25_02010</name>
</gene>
<dbReference type="InterPro" id="IPR001279">
    <property type="entry name" value="Metallo-B-lactamas"/>
</dbReference>
<sequence>MQLKFLGTAAAEGWPAIFCQCEACKTARQRGGRNIRTRSQSIVDRRLLIDMPADTYMHVLQNNLDFSKVEHVLVTHSHPDHLYPEEFLLRRTDFVHLMDSVPKLYIYGNQAVTEQLKKAMAACDAPDSTLAGVLEPVEVALFTPFRAGEYTVTALACDHMAGLETAHIYLIEKDGKTLLYAHDTGELLEATWEYLAGRHLDAVSFDCTFVAKDCKRGHMGLPNAVFMKERMLEQGIADRKTCFAVNHFSHNGGMCYEEFAPLAEKHGFTVSYDGLEIEF</sequence>
<name>A0A328UHP7_9FIRM</name>
<feature type="domain" description="Metallo-beta-lactamase" evidence="1">
    <location>
        <begin position="45"/>
        <end position="227"/>
    </location>
</feature>
<evidence type="ECO:0000313" key="3">
    <source>
        <dbReference type="Proteomes" id="UP000249377"/>
    </source>
</evidence>
<comment type="caution">
    <text evidence="2">The sequence shown here is derived from an EMBL/GenBank/DDBJ whole genome shotgun (WGS) entry which is preliminary data.</text>
</comment>
<accession>A0A328UHP7</accession>
<dbReference type="SUPFAM" id="SSF56281">
    <property type="entry name" value="Metallo-hydrolase/oxidoreductase"/>
    <property type="match status" value="1"/>
</dbReference>
<dbReference type="EMBL" id="QLYR01000001">
    <property type="protein sequence ID" value="RAQ30302.1"/>
    <property type="molecule type" value="Genomic_DNA"/>
</dbReference>
<reference evidence="2 3" key="1">
    <citation type="submission" date="2018-06" db="EMBL/GenBank/DDBJ databases">
        <title>Noncontiguous genome sequence of Ruminococcaceae bacterium ASD2818.</title>
        <authorList>
            <person name="Chaplin A.V."/>
            <person name="Sokolova S.R."/>
            <person name="Kochetkova T.O."/>
            <person name="Goltsov A.Y."/>
            <person name="Trofimov D.Y."/>
            <person name="Efimov B.A."/>
        </authorList>
    </citation>
    <scope>NUCLEOTIDE SEQUENCE [LARGE SCALE GENOMIC DNA]</scope>
    <source>
        <strain evidence="2 3">ASD2818</strain>
    </source>
</reference>